<feature type="modified residue" description="4-aspartylphosphate" evidence="7">
    <location>
        <position position="52"/>
    </location>
</feature>
<dbReference type="SUPFAM" id="SSF52172">
    <property type="entry name" value="CheY-like"/>
    <property type="match status" value="1"/>
</dbReference>
<keyword evidence="11" id="KW-1185">Reference proteome</keyword>
<dbReference type="SMART" id="SM00448">
    <property type="entry name" value="REC"/>
    <property type="match status" value="1"/>
</dbReference>
<dbReference type="PROSITE" id="PS50045">
    <property type="entry name" value="SIGMA54_INTERACT_4"/>
    <property type="match status" value="1"/>
</dbReference>
<keyword evidence="2" id="KW-0547">Nucleotide-binding</keyword>
<dbReference type="Gene3D" id="1.10.10.60">
    <property type="entry name" value="Homeodomain-like"/>
    <property type="match status" value="1"/>
</dbReference>
<dbReference type="InterPro" id="IPR009057">
    <property type="entry name" value="Homeodomain-like_sf"/>
</dbReference>
<dbReference type="InterPro" id="IPR025662">
    <property type="entry name" value="Sigma_54_int_dom_ATP-bd_1"/>
</dbReference>
<dbReference type="Gene3D" id="3.40.50.300">
    <property type="entry name" value="P-loop containing nucleotide triphosphate hydrolases"/>
    <property type="match status" value="1"/>
</dbReference>
<evidence type="ECO:0000259" key="9">
    <source>
        <dbReference type="PROSITE" id="PS50110"/>
    </source>
</evidence>
<dbReference type="EMBL" id="CP120733">
    <property type="protein sequence ID" value="WFD09685.1"/>
    <property type="molecule type" value="Genomic_DNA"/>
</dbReference>
<keyword evidence="7" id="KW-0597">Phosphoprotein</keyword>
<protein>
    <recommendedName>
        <fullName evidence="1">Stage 0 sporulation protein A homolog</fullName>
    </recommendedName>
</protein>
<organism evidence="10 11">
    <name type="scientific">Tepidibacter hydrothermalis</name>
    <dbReference type="NCBI Taxonomy" id="3036126"/>
    <lineage>
        <taxon>Bacteria</taxon>
        <taxon>Bacillati</taxon>
        <taxon>Bacillota</taxon>
        <taxon>Clostridia</taxon>
        <taxon>Peptostreptococcales</taxon>
        <taxon>Peptostreptococcaceae</taxon>
        <taxon>Tepidibacter</taxon>
    </lineage>
</organism>
<dbReference type="PROSITE" id="PS50110">
    <property type="entry name" value="RESPONSE_REGULATORY"/>
    <property type="match status" value="1"/>
</dbReference>
<accession>A0ABY8ECQ2</accession>
<evidence type="ECO:0000256" key="5">
    <source>
        <dbReference type="ARBA" id="ARBA00023163"/>
    </source>
</evidence>
<reference evidence="10 11" key="1">
    <citation type="submission" date="2023-03" db="EMBL/GenBank/DDBJ databases">
        <title>Complete genome sequence of Tepidibacter sp. SWIR-1, isolated from a deep-sea hydrothermal vent.</title>
        <authorList>
            <person name="Li X."/>
        </authorList>
    </citation>
    <scope>NUCLEOTIDE SEQUENCE [LARGE SCALE GENOMIC DNA]</scope>
    <source>
        <strain evidence="10 11">SWIR-1</strain>
    </source>
</reference>
<dbReference type="PROSITE" id="PS00688">
    <property type="entry name" value="SIGMA54_INTERACT_3"/>
    <property type="match status" value="1"/>
</dbReference>
<dbReference type="InterPro" id="IPR001789">
    <property type="entry name" value="Sig_transdc_resp-reg_receiver"/>
</dbReference>
<dbReference type="InterPro" id="IPR058031">
    <property type="entry name" value="AAA_lid_NorR"/>
</dbReference>
<dbReference type="InterPro" id="IPR027417">
    <property type="entry name" value="P-loop_NTPase"/>
</dbReference>
<dbReference type="SMART" id="SM00382">
    <property type="entry name" value="AAA"/>
    <property type="match status" value="1"/>
</dbReference>
<feature type="domain" description="Response regulatory" evidence="9">
    <location>
        <begin position="3"/>
        <end position="117"/>
    </location>
</feature>
<evidence type="ECO:0000256" key="1">
    <source>
        <dbReference type="ARBA" id="ARBA00018672"/>
    </source>
</evidence>
<keyword evidence="3" id="KW-0067">ATP-binding</keyword>
<dbReference type="Proteomes" id="UP001222800">
    <property type="component" value="Chromosome"/>
</dbReference>
<dbReference type="PANTHER" id="PTHR32071:SF57">
    <property type="entry name" value="C4-DICARBOXYLATE TRANSPORT TRANSCRIPTIONAL REGULATORY PROTEIN DCTD"/>
    <property type="match status" value="1"/>
</dbReference>
<dbReference type="Gene3D" id="1.10.8.60">
    <property type="match status" value="1"/>
</dbReference>
<dbReference type="RefSeq" id="WP_277731620.1">
    <property type="nucleotide sequence ID" value="NZ_CP120733.1"/>
</dbReference>
<dbReference type="Pfam" id="PF00072">
    <property type="entry name" value="Response_reg"/>
    <property type="match status" value="1"/>
</dbReference>
<keyword evidence="5" id="KW-0804">Transcription</keyword>
<dbReference type="InterPro" id="IPR002197">
    <property type="entry name" value="HTH_Fis"/>
</dbReference>
<keyword evidence="4" id="KW-0805">Transcription regulation</keyword>
<evidence type="ECO:0000259" key="8">
    <source>
        <dbReference type="PROSITE" id="PS50045"/>
    </source>
</evidence>
<dbReference type="CDD" id="cd00156">
    <property type="entry name" value="REC"/>
    <property type="match status" value="1"/>
</dbReference>
<feature type="domain" description="Sigma-54 factor interaction" evidence="8">
    <location>
        <begin position="134"/>
        <end position="363"/>
    </location>
</feature>
<dbReference type="Pfam" id="PF00158">
    <property type="entry name" value="Sigma54_activat"/>
    <property type="match status" value="1"/>
</dbReference>
<dbReference type="SUPFAM" id="SSF46689">
    <property type="entry name" value="Homeodomain-like"/>
    <property type="match status" value="1"/>
</dbReference>
<dbReference type="Gene3D" id="3.40.50.2300">
    <property type="match status" value="1"/>
</dbReference>
<evidence type="ECO:0000256" key="3">
    <source>
        <dbReference type="ARBA" id="ARBA00022840"/>
    </source>
</evidence>
<comment type="function">
    <text evidence="6">May play the central regulatory role in sporulation. It may be an element of the effector pathway responsible for the activation of sporulation genes in response to nutritional stress. Spo0A may act in concert with spo0H (a sigma factor) to control the expression of some genes that are critical to the sporulation process.</text>
</comment>
<dbReference type="Pfam" id="PF02954">
    <property type="entry name" value="HTH_8"/>
    <property type="match status" value="1"/>
</dbReference>
<dbReference type="PANTHER" id="PTHR32071">
    <property type="entry name" value="TRANSCRIPTIONAL REGULATORY PROTEIN"/>
    <property type="match status" value="1"/>
</dbReference>
<evidence type="ECO:0000313" key="10">
    <source>
        <dbReference type="EMBL" id="WFD09685.1"/>
    </source>
</evidence>
<evidence type="ECO:0000256" key="7">
    <source>
        <dbReference type="PROSITE-ProRule" id="PRU00169"/>
    </source>
</evidence>
<dbReference type="InterPro" id="IPR003593">
    <property type="entry name" value="AAA+_ATPase"/>
</dbReference>
<evidence type="ECO:0000256" key="6">
    <source>
        <dbReference type="ARBA" id="ARBA00024867"/>
    </source>
</evidence>
<evidence type="ECO:0000256" key="4">
    <source>
        <dbReference type="ARBA" id="ARBA00023015"/>
    </source>
</evidence>
<evidence type="ECO:0000256" key="2">
    <source>
        <dbReference type="ARBA" id="ARBA00022741"/>
    </source>
</evidence>
<dbReference type="InterPro" id="IPR025944">
    <property type="entry name" value="Sigma_54_int_dom_CS"/>
</dbReference>
<dbReference type="InterPro" id="IPR002078">
    <property type="entry name" value="Sigma_54_int"/>
</dbReference>
<evidence type="ECO:0000313" key="11">
    <source>
        <dbReference type="Proteomes" id="UP001222800"/>
    </source>
</evidence>
<dbReference type="CDD" id="cd00009">
    <property type="entry name" value="AAA"/>
    <property type="match status" value="1"/>
</dbReference>
<name>A0ABY8ECQ2_9FIRM</name>
<dbReference type="Pfam" id="PF25601">
    <property type="entry name" value="AAA_lid_14"/>
    <property type="match status" value="1"/>
</dbReference>
<dbReference type="InterPro" id="IPR011006">
    <property type="entry name" value="CheY-like_superfamily"/>
</dbReference>
<dbReference type="PROSITE" id="PS00675">
    <property type="entry name" value="SIGMA54_INTERACT_1"/>
    <property type="match status" value="1"/>
</dbReference>
<dbReference type="SUPFAM" id="SSF52540">
    <property type="entry name" value="P-loop containing nucleoside triphosphate hydrolases"/>
    <property type="match status" value="1"/>
</dbReference>
<sequence length="440" mass="51233">MKKIVIVDDHKEISDLLERVLNKDNYNAKAFYDAKSAIKFIEQDCPDLVLLDIQMPDMCGLEALNIIKKLNPKIKIIMITAYAERQNYNNLFENGAIEFISKPFKLKDIRMIISKVLSSSDTEYRSKLKNKGIIIGQSEAIKKCRNEALKFSNNDAPIIIYGESGTGKELLADFIHYNSVRKHSRIVKINCAAIPLELLESELFGYERGAFTSAISSKKGKLEEVHQGTLFLDEICDMDMKLQTKLLRVLEYKTFERLGGNKEINSDFRIIVATNKDILEEVKKGNFRQDLYYRLNTFNIIVPPLRERKEDIQCLVHYFIDLFRKEYVTTVKKISDDVCKILKTHTWPGNVRELNNVIQRMISVAHTEEIEIEDMPDYLFEENELDNSEYWKCKMLSMEELEKKHIINVLKKVKENKKEAINILGISEKTLYNKMKKYNI</sequence>
<gene>
    <name evidence="10" type="ORF">P4S50_15005</name>
</gene>
<proteinExistence type="predicted"/>